<gene>
    <name evidence="1" type="ORF">NZD86_01830</name>
</gene>
<dbReference type="InterPro" id="IPR027417">
    <property type="entry name" value="P-loop_NTPase"/>
</dbReference>
<sequence>METLFRLSSVPNSIHLPTPLRDALTSGRLPHAVLLIGTPTATENTARYIAQTLLCESDTRPCGTCSSCVKFAADVQTDFFQLGGQSIKTAEVEEMQSWLKLRGHTGKKVYALYGAERLTGVAANRMLKTLEEPEEHVYALLTASLRQSVLSTIRSRSFTYTVHDSTSWLDTDHQSIPLLQALMANTENSSFEGFIDKMLKWTEMWVVERQPALILAAKWQSFCDDEISARISLMLLVEWIRDILHVRVGGSNIRFGDWNTQLSRIAPILEVKQWADAMEIVLESRQRLESHVASLLNFEQMCIRLREVLT</sequence>
<dbReference type="Pfam" id="PF13177">
    <property type="entry name" value="DNA_pol3_delta2"/>
    <property type="match status" value="1"/>
</dbReference>
<evidence type="ECO:0008006" key="3">
    <source>
        <dbReference type="Google" id="ProtNLM"/>
    </source>
</evidence>
<proteinExistence type="predicted"/>
<evidence type="ECO:0000313" key="2">
    <source>
        <dbReference type="Proteomes" id="UP001164803"/>
    </source>
</evidence>
<dbReference type="EMBL" id="CP104064">
    <property type="protein sequence ID" value="WAH37311.1"/>
    <property type="molecule type" value="Genomic_DNA"/>
</dbReference>
<accession>A0ABY6Z4R2</accession>
<dbReference type="RefSeq" id="WP_268044787.1">
    <property type="nucleotide sequence ID" value="NZ_CP104064.1"/>
</dbReference>
<protein>
    <recommendedName>
        <fullName evidence="3">DNA polymerase-3 subunit delta</fullName>
    </recommendedName>
</protein>
<dbReference type="Proteomes" id="UP001164803">
    <property type="component" value="Chromosome"/>
</dbReference>
<reference evidence="1" key="1">
    <citation type="submission" date="2022-08" db="EMBL/GenBank/DDBJ databases">
        <title>Alicyclobacillus dauci DSM2870, complete genome.</title>
        <authorList>
            <person name="Wang Q."/>
            <person name="Cai R."/>
            <person name="Wang Z."/>
        </authorList>
    </citation>
    <scope>NUCLEOTIDE SEQUENCE</scope>
    <source>
        <strain evidence="1">DSM 28700</strain>
    </source>
</reference>
<organism evidence="1 2">
    <name type="scientific">Alicyclobacillus dauci</name>
    <dbReference type="NCBI Taxonomy" id="1475485"/>
    <lineage>
        <taxon>Bacteria</taxon>
        <taxon>Bacillati</taxon>
        <taxon>Bacillota</taxon>
        <taxon>Bacilli</taxon>
        <taxon>Bacillales</taxon>
        <taxon>Alicyclobacillaceae</taxon>
        <taxon>Alicyclobacillus</taxon>
    </lineage>
</organism>
<evidence type="ECO:0000313" key="1">
    <source>
        <dbReference type="EMBL" id="WAH37311.1"/>
    </source>
</evidence>
<keyword evidence="2" id="KW-1185">Reference proteome</keyword>
<dbReference type="Gene3D" id="3.40.50.300">
    <property type="entry name" value="P-loop containing nucleotide triphosphate hydrolases"/>
    <property type="match status" value="1"/>
</dbReference>
<dbReference type="SUPFAM" id="SSF52540">
    <property type="entry name" value="P-loop containing nucleoside triphosphate hydrolases"/>
    <property type="match status" value="1"/>
</dbReference>
<name>A0ABY6Z4R2_9BACL</name>